<evidence type="ECO:0000313" key="11">
    <source>
        <dbReference type="Proteomes" id="UP000011518"/>
    </source>
</evidence>
<keyword evidence="4 8" id="KW-1133">Transmembrane helix</keyword>
<dbReference type="InParanoid" id="L9KVX1"/>
<dbReference type="PANTHER" id="PTHR24100:SF102">
    <property type="entry name" value="SELECTION AND UPKEEP OF INTRAEPITHELIAL T-CELLS PROTEIN 2-RELATED"/>
    <property type="match status" value="1"/>
</dbReference>
<reference evidence="11" key="1">
    <citation type="submission" date="2012-07" db="EMBL/GenBank/DDBJ databases">
        <title>Genome of the Chinese tree shrew, a rising model animal genetically related to primates.</title>
        <authorList>
            <person name="Zhang G."/>
            <person name="Fan Y."/>
            <person name="Yao Y."/>
            <person name="Huang Z."/>
        </authorList>
    </citation>
    <scope>NUCLEOTIDE SEQUENCE [LARGE SCALE GENOMIC DNA]</scope>
</reference>
<dbReference type="GO" id="GO:0001817">
    <property type="term" value="P:regulation of cytokine production"/>
    <property type="evidence" value="ECO:0007669"/>
    <property type="project" value="TreeGrafter"/>
</dbReference>
<proteinExistence type="predicted"/>
<keyword evidence="6" id="KW-1015">Disulfide bond</keyword>
<dbReference type="InterPro" id="IPR053896">
    <property type="entry name" value="BTN3A2-like_Ig-C"/>
</dbReference>
<evidence type="ECO:0000256" key="7">
    <source>
        <dbReference type="ARBA" id="ARBA00023319"/>
    </source>
</evidence>
<comment type="subcellular location">
    <subcellularLocation>
        <location evidence="1">Membrane</location>
    </subcellularLocation>
</comment>
<evidence type="ECO:0000256" key="3">
    <source>
        <dbReference type="ARBA" id="ARBA00022729"/>
    </source>
</evidence>
<evidence type="ECO:0000259" key="9">
    <source>
        <dbReference type="PROSITE" id="PS50835"/>
    </source>
</evidence>
<gene>
    <name evidence="10" type="ORF">TREES_T100020441</name>
</gene>
<dbReference type="InterPro" id="IPR013106">
    <property type="entry name" value="Ig_V-set"/>
</dbReference>
<dbReference type="SUPFAM" id="SSF48726">
    <property type="entry name" value="Immunoglobulin"/>
    <property type="match status" value="4"/>
</dbReference>
<keyword evidence="7" id="KW-0393">Immunoglobulin domain</keyword>
<dbReference type="PANTHER" id="PTHR24100">
    <property type="entry name" value="BUTYROPHILIN"/>
    <property type="match status" value="1"/>
</dbReference>
<evidence type="ECO:0000256" key="1">
    <source>
        <dbReference type="ARBA" id="ARBA00004370"/>
    </source>
</evidence>
<dbReference type="FunFam" id="2.60.40.10:FF:000183">
    <property type="entry name" value="Myelin-oligodendrocyte glycoprotein"/>
    <property type="match status" value="1"/>
</dbReference>
<evidence type="ECO:0000256" key="4">
    <source>
        <dbReference type="ARBA" id="ARBA00022989"/>
    </source>
</evidence>
<feature type="domain" description="Ig-like" evidence="9">
    <location>
        <begin position="291"/>
        <end position="391"/>
    </location>
</feature>
<keyword evidence="2 8" id="KW-0812">Transmembrane</keyword>
<feature type="transmembrane region" description="Helical" evidence="8">
    <location>
        <begin position="245"/>
        <end position="270"/>
    </location>
</feature>
<dbReference type="CDD" id="cd05713">
    <property type="entry name" value="IgV_MOG_like"/>
    <property type="match status" value="2"/>
</dbReference>
<dbReference type="InterPro" id="IPR003599">
    <property type="entry name" value="Ig_sub"/>
</dbReference>
<keyword evidence="3" id="KW-0732">Signal</keyword>
<evidence type="ECO:0000256" key="5">
    <source>
        <dbReference type="ARBA" id="ARBA00023136"/>
    </source>
</evidence>
<dbReference type="Pfam" id="PF22705">
    <property type="entry name" value="C2-set_3"/>
    <property type="match status" value="2"/>
</dbReference>
<evidence type="ECO:0000256" key="8">
    <source>
        <dbReference type="SAM" id="Phobius"/>
    </source>
</evidence>
<keyword evidence="11" id="KW-1185">Reference proteome</keyword>
<dbReference type="GO" id="GO:0050852">
    <property type="term" value="P:T cell receptor signaling pathway"/>
    <property type="evidence" value="ECO:0007669"/>
    <property type="project" value="TreeGrafter"/>
</dbReference>
<dbReference type="InterPro" id="IPR050504">
    <property type="entry name" value="IgSF_BTN/MOG"/>
</dbReference>
<evidence type="ECO:0000313" key="10">
    <source>
        <dbReference type="EMBL" id="ELW67060.1"/>
    </source>
</evidence>
<dbReference type="Gene3D" id="2.60.40.10">
    <property type="entry name" value="Immunoglobulins"/>
    <property type="match status" value="4"/>
</dbReference>
<dbReference type="PROSITE" id="PS50835">
    <property type="entry name" value="IG_LIKE"/>
    <property type="match status" value="4"/>
</dbReference>
<feature type="non-terminal residue" evidence="10">
    <location>
        <position position="1"/>
    </location>
</feature>
<evidence type="ECO:0000256" key="6">
    <source>
        <dbReference type="ARBA" id="ARBA00023157"/>
    </source>
</evidence>
<dbReference type="FunFam" id="2.60.40.10:FF:000208">
    <property type="entry name" value="Butyrophilin subfamily 1 member A1"/>
    <property type="match status" value="1"/>
</dbReference>
<keyword evidence="5 8" id="KW-0472">Membrane</keyword>
<sequence length="528" mass="59835">GMMNLKFSSFSGTYVGFILLQVITLTSEHFMVTISTGHLVAMVGGQAELSCQLFPPQDAEHMEVRWFRSDHSKPIYLYRDGHDMKGEIAPEYVHRTEFVKEAIREGKVTLRIHNISISDDGPYQCLFKDGGFSEASSMNLSVAAVGLETQIYVEPLFSDACMVECHSGGWFPQPQMEWRDDRGEVVPHSSKLPSQDGARFFHMKMTVVLTNNSQGNITCYIHNPLTGEVKQTRIILSNGLFESDYIWIVFLGLLLGIVLVCIAMHLYILLSIKKEQFTVSGSEVPILASLGGVVELSCQLFPPQSAQHMEVRWFRDRYTEPIHLYKDGKDLYGEIISKYVERTELLKEAIGEGKVTLRILNVSVEDNGQYHCFFKDSDDFYEEAVTEVQVTATSLEIQIHMHPPNTKGLLVECDSGGWFPQPQMEWRDSRGEIIPPASTTHSQDENKLFNMKMTLLLRDSSHGNVTCYLRNPVTGQEQRTSIVLSIPTSDPHFQLDIMWLEDMTVLLCVLMAFITMIISFVYSKIRGK</sequence>
<evidence type="ECO:0000256" key="2">
    <source>
        <dbReference type="ARBA" id="ARBA00022692"/>
    </source>
</evidence>
<protein>
    <submittedName>
        <fullName evidence="10">Selection and upkeep of intraepithelial T-cells protein 1</fullName>
    </submittedName>
</protein>
<accession>L9KVX1</accession>
<dbReference type="InterPro" id="IPR013783">
    <property type="entry name" value="Ig-like_fold"/>
</dbReference>
<dbReference type="InterPro" id="IPR007110">
    <property type="entry name" value="Ig-like_dom"/>
</dbReference>
<reference evidence="11" key="2">
    <citation type="journal article" date="2013" name="Nat. Commun.">
        <title>Genome of the Chinese tree shrew.</title>
        <authorList>
            <person name="Fan Y."/>
            <person name="Huang Z.Y."/>
            <person name="Cao C.C."/>
            <person name="Chen C.S."/>
            <person name="Chen Y.X."/>
            <person name="Fan D.D."/>
            <person name="He J."/>
            <person name="Hou H.L."/>
            <person name="Hu L."/>
            <person name="Hu X.T."/>
            <person name="Jiang X.T."/>
            <person name="Lai R."/>
            <person name="Lang Y.S."/>
            <person name="Liang B."/>
            <person name="Liao S.G."/>
            <person name="Mu D."/>
            <person name="Ma Y.Y."/>
            <person name="Niu Y.Y."/>
            <person name="Sun X.Q."/>
            <person name="Xia J.Q."/>
            <person name="Xiao J."/>
            <person name="Xiong Z.Q."/>
            <person name="Xu L."/>
            <person name="Yang L."/>
            <person name="Zhang Y."/>
            <person name="Zhao W."/>
            <person name="Zhao X.D."/>
            <person name="Zheng Y.T."/>
            <person name="Zhou J.M."/>
            <person name="Zhu Y.B."/>
            <person name="Zhang G.J."/>
            <person name="Wang J."/>
            <person name="Yao Y.G."/>
        </authorList>
    </citation>
    <scope>NUCLEOTIDE SEQUENCE [LARGE SCALE GENOMIC DNA]</scope>
</reference>
<organism evidence="10 11">
    <name type="scientific">Tupaia chinensis</name>
    <name type="common">Chinese tree shrew</name>
    <name type="synonym">Tupaia belangeri chinensis</name>
    <dbReference type="NCBI Taxonomy" id="246437"/>
    <lineage>
        <taxon>Eukaryota</taxon>
        <taxon>Metazoa</taxon>
        <taxon>Chordata</taxon>
        <taxon>Craniata</taxon>
        <taxon>Vertebrata</taxon>
        <taxon>Euteleostomi</taxon>
        <taxon>Mammalia</taxon>
        <taxon>Eutheria</taxon>
        <taxon>Euarchontoglires</taxon>
        <taxon>Scandentia</taxon>
        <taxon>Tupaiidae</taxon>
        <taxon>Tupaia</taxon>
    </lineage>
</organism>
<dbReference type="eggNOG" id="ENOG502TCM5">
    <property type="taxonomic scope" value="Eukaryota"/>
</dbReference>
<dbReference type="SMART" id="SM00406">
    <property type="entry name" value="IGv"/>
    <property type="match status" value="2"/>
</dbReference>
<feature type="transmembrane region" description="Helical" evidence="8">
    <location>
        <begin position="503"/>
        <end position="522"/>
    </location>
</feature>
<feature type="domain" description="Ig-like" evidence="9">
    <location>
        <begin position="411"/>
        <end position="483"/>
    </location>
</feature>
<dbReference type="SMART" id="SM00409">
    <property type="entry name" value="IG"/>
    <property type="match status" value="2"/>
</dbReference>
<dbReference type="InterPro" id="IPR036179">
    <property type="entry name" value="Ig-like_dom_sf"/>
</dbReference>
<feature type="domain" description="Ig-like" evidence="9">
    <location>
        <begin position="44"/>
        <end position="141"/>
    </location>
</feature>
<feature type="domain" description="Ig-like" evidence="9">
    <location>
        <begin position="163"/>
        <end position="235"/>
    </location>
</feature>
<dbReference type="FunFam" id="2.60.40.10:FF:000088">
    <property type="entry name" value="Butyrophilin subfamily 1 member A1"/>
    <property type="match status" value="2"/>
</dbReference>
<dbReference type="AlphaFoldDB" id="L9KVX1"/>
<dbReference type="Pfam" id="PF07686">
    <property type="entry name" value="V-set"/>
    <property type="match status" value="2"/>
</dbReference>
<dbReference type="GO" id="GO:0005102">
    <property type="term" value="F:signaling receptor binding"/>
    <property type="evidence" value="ECO:0007669"/>
    <property type="project" value="TreeGrafter"/>
</dbReference>
<name>L9KVX1_TUPCH</name>
<dbReference type="GO" id="GO:0009897">
    <property type="term" value="C:external side of plasma membrane"/>
    <property type="evidence" value="ECO:0007669"/>
    <property type="project" value="TreeGrafter"/>
</dbReference>
<dbReference type="EMBL" id="KB320629">
    <property type="protein sequence ID" value="ELW67060.1"/>
    <property type="molecule type" value="Genomic_DNA"/>
</dbReference>
<dbReference type="Proteomes" id="UP000011518">
    <property type="component" value="Unassembled WGS sequence"/>
</dbReference>